<name>A0A2K3L3V1_TRIPR</name>
<organism evidence="2 3">
    <name type="scientific">Trifolium pratense</name>
    <name type="common">Red clover</name>
    <dbReference type="NCBI Taxonomy" id="57577"/>
    <lineage>
        <taxon>Eukaryota</taxon>
        <taxon>Viridiplantae</taxon>
        <taxon>Streptophyta</taxon>
        <taxon>Embryophyta</taxon>
        <taxon>Tracheophyta</taxon>
        <taxon>Spermatophyta</taxon>
        <taxon>Magnoliopsida</taxon>
        <taxon>eudicotyledons</taxon>
        <taxon>Gunneridae</taxon>
        <taxon>Pentapetalae</taxon>
        <taxon>rosids</taxon>
        <taxon>fabids</taxon>
        <taxon>Fabales</taxon>
        <taxon>Fabaceae</taxon>
        <taxon>Papilionoideae</taxon>
        <taxon>50 kb inversion clade</taxon>
        <taxon>NPAAA clade</taxon>
        <taxon>Hologalegina</taxon>
        <taxon>IRL clade</taxon>
        <taxon>Trifolieae</taxon>
        <taxon>Trifolium</taxon>
    </lineage>
</organism>
<dbReference type="InterPro" id="IPR043502">
    <property type="entry name" value="DNA/RNA_pol_sf"/>
</dbReference>
<accession>A0A2K3L3V1</accession>
<dbReference type="PANTHER" id="PTHR31635:SF196">
    <property type="entry name" value="REVERSE TRANSCRIPTASE DOMAIN-CONTAINING PROTEIN-RELATED"/>
    <property type="match status" value="1"/>
</dbReference>
<dbReference type="PANTHER" id="PTHR31635">
    <property type="entry name" value="REVERSE TRANSCRIPTASE DOMAIN-CONTAINING PROTEIN-RELATED"/>
    <property type="match status" value="1"/>
</dbReference>
<dbReference type="SUPFAM" id="SSF56219">
    <property type="entry name" value="DNase I-like"/>
    <property type="match status" value="1"/>
</dbReference>
<dbReference type="AlphaFoldDB" id="A0A2K3L3V1"/>
<dbReference type="CDD" id="cd01650">
    <property type="entry name" value="RT_nLTR_like"/>
    <property type="match status" value="1"/>
</dbReference>
<reference evidence="2 3" key="1">
    <citation type="journal article" date="2014" name="Am. J. Bot.">
        <title>Genome assembly and annotation for red clover (Trifolium pratense; Fabaceae).</title>
        <authorList>
            <person name="Istvanek J."/>
            <person name="Jaros M."/>
            <person name="Krenek A."/>
            <person name="Repkova J."/>
        </authorList>
    </citation>
    <scope>NUCLEOTIDE SEQUENCE [LARGE SCALE GENOMIC DNA]</scope>
    <source>
        <strain evidence="3">cv. Tatra</strain>
        <tissue evidence="2">Young leaves</tissue>
    </source>
</reference>
<feature type="domain" description="Reverse transcriptase" evidence="1">
    <location>
        <begin position="529"/>
        <end position="782"/>
    </location>
</feature>
<gene>
    <name evidence="2" type="ORF">L195_g029116</name>
</gene>
<dbReference type="InterPro" id="IPR000477">
    <property type="entry name" value="RT_dom"/>
</dbReference>
<dbReference type="GO" id="GO:0003824">
    <property type="term" value="F:catalytic activity"/>
    <property type="evidence" value="ECO:0007669"/>
    <property type="project" value="InterPro"/>
</dbReference>
<comment type="caution">
    <text evidence="2">The sequence shown here is derived from an EMBL/GenBank/DDBJ whole genome shotgun (WGS) entry which is preliminary data.</text>
</comment>
<sequence length="782" mass="91158">MNLKMPMIKELLVHTSQIWKLWMKHKGPSSSLVIVSFASYLLLLMMSANSRIFVWNCRGAANTSFLRYCKQYMTTWRPVMVVIVETRCDPNRLKRTFNLLEFDGFLASDVDGYAGGIVIAWKENLFMVDLIYKTFQFMHLKVQYPEGREWFFTATYASPNEENRRILWNDLKDIADSMQSSWLLAGDFNDILGSHEKKGGAPVSLRKCNKFRERMEACNVFDIGAVGPKFTWRGPIYQGGQRIYERLDRAIGNDMWRLAFPDGYVRVLPRIDFSDHHPILICPVDAPHPVAPKQFCFESAWLLDKSYDNMLKNSWKLNGDVIQSLNQVQRDIKDWKFNTFDHVMRTKKEIMVRLGGIQRSMYNSRNVGGLCRLEKKLHAELNNILRQEELMWYQRSRAKWLTDGDRNTKYYHIKTVARRRKNNILMLKDSEGHWVDDAKKLQEMVNDFYKILFSNNNIACDWSQSEITYPMLERNYMDRLNAPINNEEVKCAIFSMKPWKAPGPDGFPAGFYQKSWEVVKEKVCDFVKEVWRNPSAISTVNQTDICLIPKISQPEYVNQFRPISLCNSIYKVVSKVVVARLKECIPIIVSPFQTGFVPGRNIHENIVVAKEMMHSMERMKGNKGYFAIKVDLSKAYDKINWEFIWRVLMEIKLPDNLIKLIMHMVTSVETNVKWNGARNEYFRPKRGIRQGDPISPYLFVMCVDKLSHLISHVVNKGEWKALRAGKRGPYVSHLMFADDLLLFGEATEAQMNCVMRVLNKFYSIKSLAFERQVSLASILGFR</sequence>
<evidence type="ECO:0000313" key="3">
    <source>
        <dbReference type="Proteomes" id="UP000236291"/>
    </source>
</evidence>
<dbReference type="Proteomes" id="UP000236291">
    <property type="component" value="Unassembled WGS sequence"/>
</dbReference>
<evidence type="ECO:0000313" key="2">
    <source>
        <dbReference type="EMBL" id="PNX73217.1"/>
    </source>
</evidence>
<protein>
    <submittedName>
        <fullName evidence="2">Ribonuclease H</fullName>
    </submittedName>
</protein>
<evidence type="ECO:0000259" key="1">
    <source>
        <dbReference type="PROSITE" id="PS50878"/>
    </source>
</evidence>
<dbReference type="SUPFAM" id="SSF56672">
    <property type="entry name" value="DNA/RNA polymerases"/>
    <property type="match status" value="1"/>
</dbReference>
<dbReference type="Gene3D" id="3.60.10.10">
    <property type="entry name" value="Endonuclease/exonuclease/phosphatase"/>
    <property type="match status" value="1"/>
</dbReference>
<dbReference type="EMBL" id="ASHM01025706">
    <property type="protein sequence ID" value="PNX73217.1"/>
    <property type="molecule type" value="Genomic_DNA"/>
</dbReference>
<dbReference type="STRING" id="57577.A0A2K3L3V1"/>
<dbReference type="Pfam" id="PF03372">
    <property type="entry name" value="Exo_endo_phos"/>
    <property type="match status" value="1"/>
</dbReference>
<dbReference type="InterPro" id="IPR005135">
    <property type="entry name" value="Endo/exonuclease/phosphatase"/>
</dbReference>
<reference evidence="2 3" key="2">
    <citation type="journal article" date="2017" name="Front. Plant Sci.">
        <title>Gene Classification and Mining of Molecular Markers Useful in Red Clover (Trifolium pratense) Breeding.</title>
        <authorList>
            <person name="Istvanek J."/>
            <person name="Dluhosova J."/>
            <person name="Dluhos P."/>
            <person name="Patkova L."/>
            <person name="Nedelnik J."/>
            <person name="Repkova J."/>
        </authorList>
    </citation>
    <scope>NUCLEOTIDE SEQUENCE [LARGE SCALE GENOMIC DNA]</scope>
    <source>
        <strain evidence="3">cv. Tatra</strain>
        <tissue evidence="2">Young leaves</tissue>
    </source>
</reference>
<dbReference type="PROSITE" id="PS50878">
    <property type="entry name" value="RT_POL"/>
    <property type="match status" value="1"/>
</dbReference>
<proteinExistence type="predicted"/>
<dbReference type="Pfam" id="PF00078">
    <property type="entry name" value="RVT_1"/>
    <property type="match status" value="1"/>
</dbReference>
<dbReference type="InterPro" id="IPR036691">
    <property type="entry name" value="Endo/exonu/phosph_ase_sf"/>
</dbReference>